<keyword evidence="1" id="KW-1133">Transmembrane helix</keyword>
<reference evidence="2 3" key="1">
    <citation type="submission" date="2011-02" db="EMBL/GenBank/DDBJ databases">
        <title>The Genome Sequence of Sphaeroforma arctica JP610.</title>
        <authorList>
            <consortium name="The Broad Institute Genome Sequencing Platform"/>
            <person name="Russ C."/>
            <person name="Cuomo C."/>
            <person name="Young S.K."/>
            <person name="Zeng Q."/>
            <person name="Gargeya S."/>
            <person name="Alvarado L."/>
            <person name="Berlin A."/>
            <person name="Chapman S.B."/>
            <person name="Chen Z."/>
            <person name="Freedman E."/>
            <person name="Gellesch M."/>
            <person name="Goldberg J."/>
            <person name="Griggs A."/>
            <person name="Gujja S."/>
            <person name="Heilman E."/>
            <person name="Heiman D."/>
            <person name="Howarth C."/>
            <person name="Mehta T."/>
            <person name="Neiman D."/>
            <person name="Pearson M."/>
            <person name="Roberts A."/>
            <person name="Saif S."/>
            <person name="Shea T."/>
            <person name="Shenoy N."/>
            <person name="Sisk P."/>
            <person name="Stolte C."/>
            <person name="Sykes S."/>
            <person name="White J."/>
            <person name="Yandava C."/>
            <person name="Burger G."/>
            <person name="Gray M.W."/>
            <person name="Holland P.W.H."/>
            <person name="King N."/>
            <person name="Lang F.B.F."/>
            <person name="Roger A.J."/>
            <person name="Ruiz-Trillo I."/>
            <person name="Haas B."/>
            <person name="Nusbaum C."/>
            <person name="Birren B."/>
        </authorList>
    </citation>
    <scope>NUCLEOTIDE SEQUENCE [LARGE SCALE GENOMIC DNA]</scope>
    <source>
        <strain evidence="2 3">JP610</strain>
    </source>
</reference>
<keyword evidence="3" id="KW-1185">Reference proteome</keyword>
<protein>
    <submittedName>
        <fullName evidence="2">Uncharacterized protein</fullName>
    </submittedName>
</protein>
<accession>A0A0L0F8K8</accession>
<proteinExistence type="predicted"/>
<feature type="transmembrane region" description="Helical" evidence="1">
    <location>
        <begin position="21"/>
        <end position="45"/>
    </location>
</feature>
<evidence type="ECO:0000313" key="2">
    <source>
        <dbReference type="EMBL" id="KNC72443.1"/>
    </source>
</evidence>
<evidence type="ECO:0000256" key="1">
    <source>
        <dbReference type="SAM" id="Phobius"/>
    </source>
</evidence>
<name>A0A0L0F8K8_9EUKA</name>
<sequence length="75" mass="8331">ARRAAEAAEDEWNDRVKRISASSHCVMLGVVGVLLVALFVGMYYSNASQTRARMRVRVEAAIKALREELRHVTSG</sequence>
<dbReference type="Proteomes" id="UP000054560">
    <property type="component" value="Unassembled WGS sequence"/>
</dbReference>
<keyword evidence="1" id="KW-0472">Membrane</keyword>
<dbReference type="RefSeq" id="XP_014146345.1">
    <property type="nucleotide sequence ID" value="XM_014290870.1"/>
</dbReference>
<feature type="non-terminal residue" evidence="2">
    <location>
        <position position="75"/>
    </location>
</feature>
<organism evidence="2 3">
    <name type="scientific">Sphaeroforma arctica JP610</name>
    <dbReference type="NCBI Taxonomy" id="667725"/>
    <lineage>
        <taxon>Eukaryota</taxon>
        <taxon>Ichthyosporea</taxon>
        <taxon>Ichthyophonida</taxon>
        <taxon>Sphaeroforma</taxon>
    </lineage>
</organism>
<feature type="non-terminal residue" evidence="2">
    <location>
        <position position="1"/>
    </location>
</feature>
<dbReference type="EMBL" id="KQ247042">
    <property type="protein sequence ID" value="KNC72443.1"/>
    <property type="molecule type" value="Genomic_DNA"/>
</dbReference>
<evidence type="ECO:0000313" key="3">
    <source>
        <dbReference type="Proteomes" id="UP000054560"/>
    </source>
</evidence>
<gene>
    <name evidence="2" type="ORF">SARC_14998</name>
</gene>
<dbReference type="AlphaFoldDB" id="A0A0L0F8K8"/>
<dbReference type="GeneID" id="25915502"/>
<keyword evidence="1" id="KW-0812">Transmembrane</keyword>